<dbReference type="GO" id="GO:0016020">
    <property type="term" value="C:membrane"/>
    <property type="evidence" value="ECO:0007669"/>
    <property type="project" value="InterPro"/>
</dbReference>
<feature type="transmembrane region" description="Helical" evidence="3">
    <location>
        <begin position="255"/>
        <end position="274"/>
    </location>
</feature>
<keyword evidence="3" id="KW-1133">Transmembrane helix</keyword>
<comment type="caution">
    <text evidence="4">The sequence shown here is derived from an EMBL/GenBank/DDBJ whole genome shotgun (WGS) entry which is preliminary data.</text>
</comment>
<comment type="similarity">
    <text evidence="2">Belongs to the CDP-alcohol phosphatidyltransferase class-I family.</text>
</comment>
<dbReference type="InterPro" id="IPR048254">
    <property type="entry name" value="CDP_ALCOHOL_P_TRANSF_CS"/>
</dbReference>
<gene>
    <name evidence="4" type="ORF">NEE01_10925</name>
</gene>
<evidence type="ECO:0000256" key="3">
    <source>
        <dbReference type="SAM" id="Phobius"/>
    </source>
</evidence>
<proteinExistence type="inferred from homology"/>
<dbReference type="EMBL" id="JANFAV010000006">
    <property type="protein sequence ID" value="MCW6535294.1"/>
    <property type="molecule type" value="Genomic_DNA"/>
</dbReference>
<dbReference type="GO" id="GO:0016780">
    <property type="term" value="F:phosphotransferase activity, for other substituted phosphate groups"/>
    <property type="evidence" value="ECO:0007669"/>
    <property type="project" value="InterPro"/>
</dbReference>
<keyword evidence="3" id="KW-0812">Transmembrane</keyword>
<feature type="transmembrane region" description="Helical" evidence="3">
    <location>
        <begin position="49"/>
        <end position="71"/>
    </location>
</feature>
<feature type="transmembrane region" description="Helical" evidence="3">
    <location>
        <begin position="230"/>
        <end position="249"/>
    </location>
</feature>
<dbReference type="InterPro" id="IPR043130">
    <property type="entry name" value="CDP-OH_PTrfase_TM_dom"/>
</dbReference>
<organism evidence="4 5">
    <name type="scientific">Sphingomonas lycopersici</name>
    <dbReference type="NCBI Taxonomy" id="2951807"/>
    <lineage>
        <taxon>Bacteria</taxon>
        <taxon>Pseudomonadati</taxon>
        <taxon>Pseudomonadota</taxon>
        <taxon>Alphaproteobacteria</taxon>
        <taxon>Sphingomonadales</taxon>
        <taxon>Sphingomonadaceae</taxon>
        <taxon>Sphingomonas</taxon>
    </lineage>
</organism>
<dbReference type="RefSeq" id="WP_179511988.1">
    <property type="nucleotide sequence ID" value="NZ_JANFAU010000002.1"/>
</dbReference>
<dbReference type="PROSITE" id="PS00379">
    <property type="entry name" value="CDP_ALCOHOL_P_TRANSF"/>
    <property type="match status" value="1"/>
</dbReference>
<evidence type="ECO:0000313" key="4">
    <source>
        <dbReference type="EMBL" id="MCW6535294.1"/>
    </source>
</evidence>
<accession>A0AA42CQG5</accession>
<protein>
    <submittedName>
        <fullName evidence="4">CDP-alcohol phosphatidyltransferase family protein</fullName>
    </submittedName>
</protein>
<dbReference type="Proteomes" id="UP001165565">
    <property type="component" value="Unassembled WGS sequence"/>
</dbReference>
<name>A0AA42CQG5_9SPHN</name>
<reference evidence="4" key="1">
    <citation type="submission" date="2022-06" db="EMBL/GenBank/DDBJ databases">
        <title>Sphingomonas sp. nov. isolated from rhizosphere soil of tomato.</title>
        <authorList>
            <person name="Dong H."/>
            <person name="Gao R."/>
        </authorList>
    </citation>
    <scope>NUCLEOTIDE SEQUENCE</scope>
    <source>
        <strain evidence="4">MMSM24</strain>
    </source>
</reference>
<keyword evidence="3" id="KW-0472">Membrane</keyword>
<evidence type="ECO:0000256" key="2">
    <source>
        <dbReference type="RuleBase" id="RU003750"/>
    </source>
</evidence>
<evidence type="ECO:0000313" key="5">
    <source>
        <dbReference type="Proteomes" id="UP001165565"/>
    </source>
</evidence>
<dbReference type="Gene3D" id="1.20.120.1760">
    <property type="match status" value="1"/>
</dbReference>
<keyword evidence="1 2" id="KW-0808">Transferase</keyword>
<dbReference type="GO" id="GO:0008654">
    <property type="term" value="P:phospholipid biosynthetic process"/>
    <property type="evidence" value="ECO:0007669"/>
    <property type="project" value="InterPro"/>
</dbReference>
<dbReference type="Pfam" id="PF01066">
    <property type="entry name" value="CDP-OH_P_transf"/>
    <property type="match status" value="1"/>
</dbReference>
<dbReference type="AlphaFoldDB" id="A0AA42CQG5"/>
<dbReference type="InterPro" id="IPR000462">
    <property type="entry name" value="CDP-OH_P_trans"/>
</dbReference>
<keyword evidence="5" id="KW-1185">Reference proteome</keyword>
<evidence type="ECO:0000256" key="1">
    <source>
        <dbReference type="ARBA" id="ARBA00022679"/>
    </source>
</evidence>
<sequence length="292" mass="31391">MATIELPQTVTGKPRELQGFLNHNVYHPAARGLARALAATPVTPNMVSIFGAAMVCATGVLYALVGTPWAIATGFALHLLWHVVDGADGDLARMTGRASPRGEVVDGLCDYGGHTVLYLLLGYALQQMFGVWVWPIVVGAGVSRIAQSVFAESSRRSYQYWAYGVPWIQHNRAVESTGVGGALARFYLTVSHALTGATEPVNALVASAEPDPPERQRIARLARETGRRTLLLPGVLGANPRTILLGLSMIAGSSIWFFLIELTVLNVVLVVAIAQQRGDCRRLAQLIARGRD</sequence>